<dbReference type="RefSeq" id="WP_157739808.1">
    <property type="nucleotide sequence ID" value="NZ_LT594324.1"/>
</dbReference>
<dbReference type="Proteomes" id="UP000198765">
    <property type="component" value="Chromosome I"/>
</dbReference>
<dbReference type="AlphaFoldDB" id="A0A1A8Z599"/>
<evidence type="ECO:0000313" key="2">
    <source>
        <dbReference type="EMBL" id="SBT39023.1"/>
    </source>
</evidence>
<evidence type="ECO:0000256" key="1">
    <source>
        <dbReference type="SAM" id="MobiDB-lite"/>
    </source>
</evidence>
<gene>
    <name evidence="2" type="ORF">GA0070621_0560</name>
</gene>
<sequence length="216" mass="23558">MTFIWSLWRSHRRASARSVSVAGPSRAPVSVATLIAARRARAILPNCVPGLKPLRSTGAGDSNRRTRRHAGRRPTGDRLAGRGAARRPARHWPAYVAQISQAAADLPPDERARAIVLTANYGEAGALDRYGPTDLPDVYSGHNELWFRGQPPETATVVVAVGYADGLDDLFGSCVKAVDVDNGVDIPNEEQDNDVRVCRDPIESWATLWPKLRPYS</sequence>
<protein>
    <submittedName>
        <fullName evidence="2">Uncharacterized protein</fullName>
    </submittedName>
</protein>
<evidence type="ECO:0000313" key="3">
    <source>
        <dbReference type="Proteomes" id="UP000198765"/>
    </source>
</evidence>
<proteinExistence type="predicted"/>
<dbReference type="PATRIC" id="fig|299146.4.peg.568"/>
<reference evidence="2 3" key="1">
    <citation type="submission" date="2016-06" db="EMBL/GenBank/DDBJ databases">
        <authorList>
            <person name="Kjaerup R.B."/>
            <person name="Dalgaard T.S."/>
            <person name="Juul-Madsen H.R."/>
        </authorList>
    </citation>
    <scope>NUCLEOTIDE SEQUENCE [LARGE SCALE GENOMIC DNA]</scope>
    <source>
        <strain evidence="2 3">DSM 45248</strain>
    </source>
</reference>
<keyword evidence="3" id="KW-1185">Reference proteome</keyword>
<accession>A0A1A8Z599</accession>
<dbReference type="EMBL" id="LT594324">
    <property type="protein sequence ID" value="SBT39023.1"/>
    <property type="molecule type" value="Genomic_DNA"/>
</dbReference>
<organism evidence="2 3">
    <name type="scientific">Micromonospora narathiwatensis</name>
    <dbReference type="NCBI Taxonomy" id="299146"/>
    <lineage>
        <taxon>Bacteria</taxon>
        <taxon>Bacillati</taxon>
        <taxon>Actinomycetota</taxon>
        <taxon>Actinomycetes</taxon>
        <taxon>Micromonosporales</taxon>
        <taxon>Micromonosporaceae</taxon>
        <taxon>Micromonospora</taxon>
    </lineage>
</organism>
<name>A0A1A8Z599_9ACTN</name>
<dbReference type="OrthoDB" id="5166595at2"/>
<feature type="region of interest" description="Disordered" evidence="1">
    <location>
        <begin position="53"/>
        <end position="84"/>
    </location>
</feature>